<dbReference type="PATRIC" id="fig|158500.4.peg.5063"/>
<dbReference type="Gene3D" id="3.10.180.10">
    <property type="entry name" value="2,3-Dihydroxybiphenyl 1,2-Dioxygenase, domain 1"/>
    <property type="match status" value="1"/>
</dbReference>
<dbReference type="InterPro" id="IPR029068">
    <property type="entry name" value="Glyas_Bleomycin-R_OHBP_Dase"/>
</dbReference>
<dbReference type="eggNOG" id="COG0346">
    <property type="taxonomic scope" value="Bacteria"/>
</dbReference>
<feature type="domain" description="VOC" evidence="1">
    <location>
        <begin position="1"/>
        <end position="78"/>
    </location>
</feature>
<dbReference type="InterPro" id="IPR037523">
    <property type="entry name" value="VOC_core"/>
</dbReference>
<accession>A0A031JK63</accession>
<protein>
    <submittedName>
        <fullName evidence="2">Glyoxalase</fullName>
    </submittedName>
</protein>
<dbReference type="SUPFAM" id="SSF54593">
    <property type="entry name" value="Glyoxalase/Bleomycin resistance protein/Dihydroxybiphenyl dioxygenase"/>
    <property type="match status" value="1"/>
</dbReference>
<dbReference type="RefSeq" id="WP_051587173.1">
    <property type="nucleotide sequence ID" value="NZ_JFYZ01000048.1"/>
</dbReference>
<evidence type="ECO:0000313" key="3">
    <source>
        <dbReference type="Proteomes" id="UP000024329"/>
    </source>
</evidence>
<organism evidence="2 3">
    <name type="scientific">Novosphingobium resinovorum</name>
    <dbReference type="NCBI Taxonomy" id="158500"/>
    <lineage>
        <taxon>Bacteria</taxon>
        <taxon>Pseudomonadati</taxon>
        <taxon>Pseudomonadota</taxon>
        <taxon>Alphaproteobacteria</taxon>
        <taxon>Sphingomonadales</taxon>
        <taxon>Sphingomonadaceae</taxon>
        <taxon>Novosphingobium</taxon>
    </lineage>
</organism>
<gene>
    <name evidence="2" type="ORF">BV97_04986</name>
</gene>
<dbReference type="AlphaFoldDB" id="A0A031JK63"/>
<proteinExistence type="predicted"/>
<comment type="caution">
    <text evidence="2">The sequence shown here is derived from an EMBL/GenBank/DDBJ whole genome shotgun (WGS) entry which is preliminary data.</text>
</comment>
<dbReference type="EMBL" id="JFYZ01000048">
    <property type="protein sequence ID" value="EZP73105.1"/>
    <property type="molecule type" value="Genomic_DNA"/>
</dbReference>
<dbReference type="PROSITE" id="PS51819">
    <property type="entry name" value="VOC"/>
    <property type="match status" value="1"/>
</dbReference>
<dbReference type="Proteomes" id="UP000024329">
    <property type="component" value="Unassembled WGS sequence"/>
</dbReference>
<sequence>MFEVEGIDQASPAGIADQGLQHLAIYTDDMAAACLRFTEAGGVLLSDAHPLANAEDGPNNRGVYGRAPWGMLIELIHTPDGVKYPADCVLPRWKPALTN</sequence>
<reference evidence="2 3" key="1">
    <citation type="submission" date="2014-03" db="EMBL/GenBank/DDBJ databases">
        <title>Whole genome sequence of Novosphingobium resinovorum KF1.</title>
        <authorList>
            <person name="Gan H.M."/>
            <person name="Gan H.Y."/>
            <person name="Chew T.H."/>
            <person name="Savka M.A."/>
        </authorList>
    </citation>
    <scope>NUCLEOTIDE SEQUENCE [LARGE SCALE GENOMIC DNA]</scope>
    <source>
        <strain evidence="2 3">KF1</strain>
    </source>
</reference>
<evidence type="ECO:0000259" key="1">
    <source>
        <dbReference type="PROSITE" id="PS51819"/>
    </source>
</evidence>
<name>A0A031JK63_9SPHN</name>
<evidence type="ECO:0000313" key="2">
    <source>
        <dbReference type="EMBL" id="EZP73105.1"/>
    </source>
</evidence>